<feature type="transmembrane region" description="Helical" evidence="22">
    <location>
        <begin position="455"/>
        <end position="475"/>
    </location>
</feature>
<keyword evidence="15" id="KW-0496">Mitochondrion</keyword>
<evidence type="ECO:0000256" key="9">
    <source>
        <dbReference type="ARBA" id="ARBA00022927"/>
    </source>
</evidence>
<dbReference type="Gene3D" id="1.10.287.2900">
    <property type="match status" value="1"/>
</dbReference>
<comment type="caution">
    <text evidence="23">The sequence shown here is derived from an EMBL/GenBank/DDBJ whole genome shotgun (WGS) entry which is preliminary data.</text>
</comment>
<keyword evidence="17" id="KW-1015">Disulfide bond</keyword>
<reference evidence="23" key="1">
    <citation type="journal article" date="2020" name="Phytopathology">
        <title>Genome sequence and comparative analysis of Colletotrichum gloeosporioides isolated from Liriodendron leaves.</title>
        <authorList>
            <person name="Fu F.F."/>
            <person name="Hao Z."/>
            <person name="Wang P."/>
            <person name="Lu Y."/>
            <person name="Xue L.J."/>
            <person name="Wei G."/>
            <person name="Tian Y."/>
            <person name="Baishi H."/>
            <person name="Xu H."/>
            <person name="Shi J."/>
            <person name="Cheng T."/>
            <person name="Wang G."/>
            <person name="Yi Y."/>
            <person name="Chen J."/>
        </authorList>
    </citation>
    <scope>NUCLEOTIDE SEQUENCE</scope>
    <source>
        <strain evidence="23">Lc1</strain>
    </source>
</reference>
<evidence type="ECO:0000256" key="12">
    <source>
        <dbReference type="ARBA" id="ARBA00022989"/>
    </source>
</evidence>
<sequence>MYRSAVRSTPRALSAARQSAIRAAPRRFASTAPADKPRTWKSSALRWGAAFGALYWYNTSPVFAEEPVARTIPAPSQFSDADLTTVDAIVEEKRKRAIVKAEQPKPAPAADNAQAIQTEGEPAPGSPEALEAEADQQGAFNPETGEINWDCPCLGGMADGPCGEEFKAAFSCFVYSKEEPKGMDCIEKFQGMQTCFRKYPDVYGAELADDEEGPAPDDAQPTLDANADASIPPAAEEKKEAPKEAKQEAPKETKTEAPKAETKSDSEIKKVEIKAEPEKKETEKKTKPKKAVKVSLLPSSDFSCVLTNNAVSYAAAAAKGPKQTPEEAAAPQPPEVAVTDSAASTSSLVDVDMPSVHTVPNDFLEQEIQTETQADRRDREEKARAEADLAKKKAASKARRADSWLKRQFASLSDGSASALVVSNLVGVVGLSAFLGYKAWGLYERGRLSWQSVGLGLGILGVVGLGEGVLGNYLYKTKGKK</sequence>
<evidence type="ECO:0000256" key="16">
    <source>
        <dbReference type="ARBA" id="ARBA00023136"/>
    </source>
</evidence>
<evidence type="ECO:0000313" key="24">
    <source>
        <dbReference type="Proteomes" id="UP000613401"/>
    </source>
</evidence>
<evidence type="ECO:0000256" key="17">
    <source>
        <dbReference type="ARBA" id="ARBA00023157"/>
    </source>
</evidence>
<keyword evidence="16 22" id="KW-0472">Membrane</keyword>
<keyword evidence="18" id="KW-0676">Redox-active center</keyword>
<dbReference type="GO" id="GO:0015031">
    <property type="term" value="P:protein transport"/>
    <property type="evidence" value="ECO:0007669"/>
    <property type="project" value="UniProtKB-KW"/>
</dbReference>
<evidence type="ECO:0000256" key="8">
    <source>
        <dbReference type="ARBA" id="ARBA00022792"/>
    </source>
</evidence>
<dbReference type="GO" id="GO:1990593">
    <property type="term" value="F:nascent polypeptide-associated complex binding"/>
    <property type="evidence" value="ECO:0007669"/>
    <property type="project" value="InterPro"/>
</dbReference>
<gene>
    <name evidence="23" type="ORF">GCG54_00014151</name>
</gene>
<keyword evidence="14" id="KW-0811">Translocation</keyword>
<evidence type="ECO:0000256" key="10">
    <source>
        <dbReference type="ARBA" id="ARBA00022946"/>
    </source>
</evidence>
<dbReference type="InterPro" id="IPR039454">
    <property type="entry name" value="OM14"/>
</dbReference>
<dbReference type="GO" id="GO:0006626">
    <property type="term" value="P:protein targeting to mitochondrion"/>
    <property type="evidence" value="ECO:0007669"/>
    <property type="project" value="TreeGrafter"/>
</dbReference>
<dbReference type="GeneID" id="69021266"/>
<evidence type="ECO:0000256" key="15">
    <source>
        <dbReference type="ARBA" id="ARBA00023128"/>
    </source>
</evidence>
<comment type="cofactor">
    <cofactor evidence="2">
        <name>Cu(2+)</name>
        <dbReference type="ChEBI" id="CHEBI:29036"/>
    </cofactor>
</comment>
<organism evidence="23 24">
    <name type="scientific">Colletotrichum gloeosporioides</name>
    <name type="common">Anthracnose fungus</name>
    <name type="synonym">Glomerella cingulata</name>
    <dbReference type="NCBI Taxonomy" id="474922"/>
    <lineage>
        <taxon>Eukaryota</taxon>
        <taxon>Fungi</taxon>
        <taxon>Dikarya</taxon>
        <taxon>Ascomycota</taxon>
        <taxon>Pezizomycotina</taxon>
        <taxon>Sordariomycetes</taxon>
        <taxon>Hypocreomycetidae</taxon>
        <taxon>Glomerellales</taxon>
        <taxon>Glomerellaceae</taxon>
        <taxon>Colletotrichum</taxon>
        <taxon>Colletotrichum gloeosporioides species complex</taxon>
    </lineage>
</organism>
<dbReference type="RefSeq" id="XP_045269096.1">
    <property type="nucleotide sequence ID" value="XM_045413992.1"/>
</dbReference>
<keyword evidence="11" id="KW-0735">Signal-anchor</keyword>
<evidence type="ECO:0000256" key="11">
    <source>
        <dbReference type="ARBA" id="ARBA00022968"/>
    </source>
</evidence>
<evidence type="ECO:0000256" key="18">
    <source>
        <dbReference type="ARBA" id="ARBA00023284"/>
    </source>
</evidence>
<evidence type="ECO:0000256" key="6">
    <source>
        <dbReference type="ARBA" id="ARBA00022448"/>
    </source>
</evidence>
<feature type="region of interest" description="Disordered" evidence="21">
    <location>
        <begin position="315"/>
        <end position="348"/>
    </location>
</feature>
<dbReference type="GO" id="GO:0005741">
    <property type="term" value="C:mitochondrial outer membrane"/>
    <property type="evidence" value="ECO:0007669"/>
    <property type="project" value="InterPro"/>
</dbReference>
<reference evidence="23" key="2">
    <citation type="submission" date="2020-03" db="EMBL/GenBank/DDBJ databases">
        <authorList>
            <person name="Fu F.-F."/>
            <person name="Chen J."/>
        </authorList>
    </citation>
    <scope>NUCLEOTIDE SEQUENCE</scope>
    <source>
        <strain evidence="23">Lc1</strain>
    </source>
</reference>
<dbReference type="GO" id="GO:0016491">
    <property type="term" value="F:oxidoreductase activity"/>
    <property type="evidence" value="ECO:0007669"/>
    <property type="project" value="UniProtKB-KW"/>
</dbReference>
<evidence type="ECO:0000256" key="19">
    <source>
        <dbReference type="ARBA" id="ARBA00024980"/>
    </source>
</evidence>
<comment type="subcellular location">
    <subcellularLocation>
        <location evidence="3">Mitochondrion inner membrane</location>
        <topology evidence="3">Single-pass type II membrane protein</topology>
        <orientation evidence="3">Intermembrane side</orientation>
    </subcellularLocation>
</comment>
<comment type="subunit">
    <text evidence="4">Monomer.</text>
</comment>
<dbReference type="PANTHER" id="PTHR38402:SF1">
    <property type="entry name" value="MITOCHONDRIAL OUTER MEMBRANE PROTEIN OM14"/>
    <property type="match status" value="1"/>
</dbReference>
<comment type="function">
    <text evidence="19">Required for the import and folding of small cysteine-containing proteins (small Tim) in the mitochondrial intermembrane space (IMS). Forms a redox cycle with ERV1 that involves a disulfide relay system. Precursor proteins to be imported into the IMS are translocated in their reduced form into the mitochondria. The oxidized form of MIA40 forms a transient intermolecular disulfide bridge with the reduced precursor protein, resulting in oxidation of the precursor protein that now contains an intramolecular disulfide bond and is able to undergo folding in the IMS.</text>
</comment>
<evidence type="ECO:0000256" key="13">
    <source>
        <dbReference type="ARBA" id="ARBA00023002"/>
    </source>
</evidence>
<keyword evidence="7 22" id="KW-0812">Transmembrane</keyword>
<evidence type="ECO:0000256" key="7">
    <source>
        <dbReference type="ARBA" id="ARBA00022692"/>
    </source>
</evidence>
<evidence type="ECO:0000256" key="22">
    <source>
        <dbReference type="SAM" id="Phobius"/>
    </source>
</evidence>
<name>A0A8H4CUB6_COLGL</name>
<accession>A0A8H4CUB6</accession>
<dbReference type="GO" id="GO:0005743">
    <property type="term" value="C:mitochondrial inner membrane"/>
    <property type="evidence" value="ECO:0007669"/>
    <property type="project" value="UniProtKB-SubCell"/>
</dbReference>
<protein>
    <recommendedName>
        <fullName evidence="5">Mitochondrial intermembrane space import and assembly protein 40</fullName>
    </recommendedName>
    <alternativeName>
        <fullName evidence="20">Mitochondrial import inner membrane translocase TIM40</fullName>
    </alternativeName>
</protein>
<proteinExistence type="predicted"/>
<evidence type="ECO:0000256" key="21">
    <source>
        <dbReference type="SAM" id="MobiDB-lite"/>
    </source>
</evidence>
<keyword evidence="10" id="KW-0809">Transit peptide</keyword>
<evidence type="ECO:0000256" key="1">
    <source>
        <dbReference type="ARBA" id="ARBA00001947"/>
    </source>
</evidence>
<evidence type="ECO:0000256" key="4">
    <source>
        <dbReference type="ARBA" id="ARBA00011245"/>
    </source>
</evidence>
<evidence type="ECO:0000256" key="20">
    <source>
        <dbReference type="ARBA" id="ARBA00033150"/>
    </source>
</evidence>
<evidence type="ECO:0000256" key="2">
    <source>
        <dbReference type="ARBA" id="ARBA00001973"/>
    </source>
</evidence>
<feature type="transmembrane region" description="Helical" evidence="22">
    <location>
        <begin position="415"/>
        <end position="435"/>
    </location>
</feature>
<keyword evidence="6" id="KW-0813">Transport</keyword>
<keyword evidence="13" id="KW-0560">Oxidoreductase</keyword>
<evidence type="ECO:0000256" key="3">
    <source>
        <dbReference type="ARBA" id="ARBA00004164"/>
    </source>
</evidence>
<feature type="compositionally biased region" description="Basic and acidic residues" evidence="21">
    <location>
        <begin position="235"/>
        <end position="285"/>
    </location>
</feature>
<keyword evidence="24" id="KW-1185">Reference proteome</keyword>
<dbReference type="Proteomes" id="UP000613401">
    <property type="component" value="Unassembled WGS sequence"/>
</dbReference>
<feature type="compositionally biased region" description="Low complexity" evidence="21">
    <location>
        <begin position="326"/>
        <end position="348"/>
    </location>
</feature>
<evidence type="ECO:0000256" key="14">
    <source>
        <dbReference type="ARBA" id="ARBA00023010"/>
    </source>
</evidence>
<evidence type="ECO:0000313" key="23">
    <source>
        <dbReference type="EMBL" id="KAF3809937.1"/>
    </source>
</evidence>
<evidence type="ECO:0000256" key="5">
    <source>
        <dbReference type="ARBA" id="ARBA00013714"/>
    </source>
</evidence>
<feature type="region of interest" description="Disordered" evidence="21">
    <location>
        <begin position="207"/>
        <end position="292"/>
    </location>
</feature>
<dbReference type="PROSITE" id="PS51808">
    <property type="entry name" value="CHCH"/>
    <property type="match status" value="1"/>
</dbReference>
<keyword evidence="12 22" id="KW-1133">Transmembrane helix</keyword>
<feature type="compositionally biased region" description="Basic and acidic residues" evidence="21">
    <location>
        <begin position="373"/>
        <end position="391"/>
    </location>
</feature>
<feature type="region of interest" description="Disordered" evidence="21">
    <location>
        <begin position="360"/>
        <end position="391"/>
    </location>
</feature>
<dbReference type="EMBL" id="WVTB01000014">
    <property type="protein sequence ID" value="KAF3809937.1"/>
    <property type="molecule type" value="Genomic_DNA"/>
</dbReference>
<dbReference type="FunFam" id="1.10.287.2900:FF:000002">
    <property type="entry name" value="Mitochondrial intermembrane space import and assembly protein"/>
    <property type="match status" value="1"/>
</dbReference>
<keyword evidence="8" id="KW-0999">Mitochondrion inner membrane</keyword>
<comment type="cofactor">
    <cofactor evidence="1">
        <name>Zn(2+)</name>
        <dbReference type="ChEBI" id="CHEBI:29105"/>
    </cofactor>
</comment>
<dbReference type="PANTHER" id="PTHR38402">
    <property type="entry name" value="MITOCHONDRIAL OUTER MEMBRANE PROTEIN OM14"/>
    <property type="match status" value="1"/>
</dbReference>
<keyword evidence="9" id="KW-0653">Protein transport</keyword>
<dbReference type="AlphaFoldDB" id="A0A8H4CUB6"/>